<dbReference type="InterPro" id="IPR058710">
    <property type="entry name" value="PEPCK_lobe_2"/>
</dbReference>
<proteinExistence type="predicted"/>
<name>A0A9K3CQ96_9EUKA</name>
<sequence>MNRPTTPRGTPIQAGTPGPATPTTPGANLKTEPIAESSFHVCHTAQDDHTEYLADRLGFVADPEERDAHGTLLQESVALSLQAAGITVPATHLGEQLSAVSKALLKRLAAQGAQLETRHPPADVRIQTALESALEGVTDNVPTLPTSTVFLDRCGMARVLALPLKEDRFENEYMSVYRTAQGVLVNPEHDRRTTKGVFHIVESGIPVPSDKIAVPKVAWANLLHHALNPPEELLQVPYTSSLPGPKGKAWASLLLTPCVSPGVWGFQAEKKMEIRAFAPGSLVSCLDFIEHVFGNGGDPWLPENDLMLDPIHFAGTTGCIIFAPHLRKITKVQAGLPKYEDALPAQQRSGMCYKDESELYHNGSPFKLVYREGGSIITIIADTYLGYAKKECKGMLSYAANRLGFCEEEHAGGAIVESSHMLGQNFYADSRIRRITKPFSNTKAMLGPIIDYDEKLGCCFDKKYGKAICYTPETLRMSIENRSANWVHPVTGELVETKLRANTCYMMPNGYTVEMVKNSKTKVWQLIGTSPRALFCHKPATVSGGGKSEISKPIEGAIVYSSYYVNDFKELIADTKAILAKDFYPRFNEGFRQDERENNQSRAILSDERSLGSVIKLLTVDEIKYTPEYNDWLRSLSIEARTFVLTLKALYKKDWGANWEAKFGVDIVNGQPGHQLLYKSRLMRAGYLRVGITPDGSWRNFLLRPDFSPSQKHQMEDDISATITVPAWCDTSAHPSSIGHPVALKMVSNPEFRFFQRPDDAIVPGFDVEAERDLSNIGGNALIANFEPITKDEMKVMAQDVINVDKFTPPVQKLIALQASEEATDELCVVSNRPRIVDGKPTKNVRYLQNRPEWTNPMKTYRAEVCGRLERGVTLDTPLNCPVGLVLPGRRLNPSSGGNRPLAVYSALHYQELPELFADIMASPSGKSPSTTGAGIEGPLTKGPFNCMPAVLDLNAALLSLIMTGDPCYTTAAGYIGSQFRVDHDISLLIPEVMARMSEKERRPEFLIDHGYLEKIEDFEHEGKLVKASRLGYRMTRKMVSVFFSRVFANTDGLFPESALRPEKQSMDEFIAGLEHVIECQETVASQLLESGAVFDAIEPLKAIIYCVATGSYNGKTIDHPEIRKLFTRDYVMASAWYHEMLVAKQRFDATRLQDGMSYLSSFMAGSGCGATCQRLNLKNRYSVLNKRLQLVRSPEYVDLIRGTTGLSKVSHL</sequence>
<evidence type="ECO:0000313" key="4">
    <source>
        <dbReference type="Proteomes" id="UP000265618"/>
    </source>
</evidence>
<dbReference type="AlphaFoldDB" id="A0A9K3CQ96"/>
<organism evidence="3 4">
    <name type="scientific">Kipferlia bialata</name>
    <dbReference type="NCBI Taxonomy" id="797122"/>
    <lineage>
        <taxon>Eukaryota</taxon>
        <taxon>Metamonada</taxon>
        <taxon>Carpediemonas-like organisms</taxon>
        <taxon>Kipferlia</taxon>
    </lineage>
</organism>
<evidence type="ECO:0000259" key="2">
    <source>
        <dbReference type="Pfam" id="PF26300"/>
    </source>
</evidence>
<reference evidence="3 4" key="1">
    <citation type="journal article" date="2018" name="PLoS ONE">
        <title>The draft genome of Kipferlia bialata reveals reductive genome evolution in fornicate parasites.</title>
        <authorList>
            <person name="Tanifuji G."/>
            <person name="Takabayashi S."/>
            <person name="Kume K."/>
            <person name="Takagi M."/>
            <person name="Nakayama T."/>
            <person name="Kamikawa R."/>
            <person name="Inagaki Y."/>
            <person name="Hashimoto T."/>
        </authorList>
    </citation>
    <scope>NUCLEOTIDE SEQUENCE [LARGE SCALE GENOMIC DNA]</scope>
    <source>
        <strain evidence="3">NY0173</strain>
    </source>
</reference>
<dbReference type="OrthoDB" id="10248819at2759"/>
<feature type="compositionally biased region" description="Low complexity" evidence="1">
    <location>
        <begin position="14"/>
        <end position="27"/>
    </location>
</feature>
<feature type="region of interest" description="Disordered" evidence="1">
    <location>
        <begin position="1"/>
        <end position="29"/>
    </location>
</feature>
<protein>
    <recommendedName>
        <fullName evidence="2">PPi-type phosphoenolpyruvate carboxykinase lobe 2 domain-containing protein</fullName>
    </recommendedName>
</protein>
<dbReference type="EMBL" id="BDIP01000150">
    <property type="protein sequence ID" value="GIQ80348.1"/>
    <property type="molecule type" value="Genomic_DNA"/>
</dbReference>
<keyword evidence="4" id="KW-1185">Reference proteome</keyword>
<evidence type="ECO:0000313" key="3">
    <source>
        <dbReference type="EMBL" id="GIQ80348.1"/>
    </source>
</evidence>
<dbReference type="Proteomes" id="UP000265618">
    <property type="component" value="Unassembled WGS sequence"/>
</dbReference>
<feature type="domain" description="PPi-type phosphoenolpyruvate carboxykinase lobe 2" evidence="2">
    <location>
        <begin position="565"/>
        <end position="677"/>
    </location>
</feature>
<dbReference type="Pfam" id="PF26300">
    <property type="entry name" value="PEPCK_PPi_lobe_2"/>
    <property type="match status" value="1"/>
</dbReference>
<gene>
    <name evidence="3" type="ORF">KIPB_001128</name>
</gene>
<accession>A0A9K3CQ96</accession>
<evidence type="ECO:0000256" key="1">
    <source>
        <dbReference type="SAM" id="MobiDB-lite"/>
    </source>
</evidence>
<comment type="caution">
    <text evidence="3">The sequence shown here is derived from an EMBL/GenBank/DDBJ whole genome shotgun (WGS) entry which is preliminary data.</text>
</comment>